<sequence>MKSGNNEQHVPFTRKKPKIEYEEPPIIAMPDVDVKLPEPTPRTEPTQHHIQHEREPKDLGILTWDTIQDPHITGPENELAERYKPPPVIHPPEAPPVEIPELPASEPTTFTVSEPEKKPKMLDEDTKRLWRT</sequence>
<organism evidence="2">
    <name type="scientific">viral metagenome</name>
    <dbReference type="NCBI Taxonomy" id="1070528"/>
    <lineage>
        <taxon>unclassified sequences</taxon>
        <taxon>metagenomes</taxon>
        <taxon>organismal metagenomes</taxon>
    </lineage>
</organism>
<reference evidence="2" key="1">
    <citation type="submission" date="2020-03" db="EMBL/GenBank/DDBJ databases">
        <title>The deep terrestrial virosphere.</title>
        <authorList>
            <person name="Holmfeldt K."/>
            <person name="Nilsson E."/>
            <person name="Simone D."/>
            <person name="Lopez-Fernandez M."/>
            <person name="Wu X."/>
            <person name="de Brujin I."/>
            <person name="Lundin D."/>
            <person name="Andersson A."/>
            <person name="Bertilsson S."/>
            <person name="Dopson M."/>
        </authorList>
    </citation>
    <scope>NUCLEOTIDE SEQUENCE</scope>
    <source>
        <strain evidence="2">MM415B02704</strain>
    </source>
</reference>
<feature type="compositionally biased region" description="Basic and acidic residues" evidence="1">
    <location>
        <begin position="114"/>
        <end position="132"/>
    </location>
</feature>
<gene>
    <name evidence="2" type="ORF">MM415B02704_0010</name>
</gene>
<accession>A0A6M3L2D4</accession>
<dbReference type="AlphaFoldDB" id="A0A6M3L2D4"/>
<protein>
    <submittedName>
        <fullName evidence="2">Uncharacterized protein</fullName>
    </submittedName>
</protein>
<feature type="compositionally biased region" description="Pro residues" evidence="1">
    <location>
        <begin position="85"/>
        <end position="98"/>
    </location>
</feature>
<name>A0A6M3L2D4_9ZZZZ</name>
<dbReference type="EMBL" id="MT142799">
    <property type="protein sequence ID" value="QJA88716.1"/>
    <property type="molecule type" value="Genomic_DNA"/>
</dbReference>
<proteinExistence type="predicted"/>
<feature type="compositionally biased region" description="Basic and acidic residues" evidence="1">
    <location>
        <begin position="45"/>
        <end position="58"/>
    </location>
</feature>
<feature type="region of interest" description="Disordered" evidence="1">
    <location>
        <begin position="1"/>
        <end position="132"/>
    </location>
</feature>
<evidence type="ECO:0000256" key="1">
    <source>
        <dbReference type="SAM" id="MobiDB-lite"/>
    </source>
</evidence>
<evidence type="ECO:0000313" key="2">
    <source>
        <dbReference type="EMBL" id="QJA88716.1"/>
    </source>
</evidence>